<feature type="region of interest" description="Disordered" evidence="1">
    <location>
        <begin position="1"/>
        <end position="52"/>
    </location>
</feature>
<accession>A0A3M0CTX3</accession>
<evidence type="ECO:0000256" key="1">
    <source>
        <dbReference type="SAM" id="MobiDB-lite"/>
    </source>
</evidence>
<evidence type="ECO:0000313" key="3">
    <source>
        <dbReference type="Proteomes" id="UP000271227"/>
    </source>
</evidence>
<protein>
    <submittedName>
        <fullName evidence="2">Uncharacterized protein</fullName>
    </submittedName>
</protein>
<gene>
    <name evidence="2" type="ORF">BXY39_0377</name>
</gene>
<sequence>MTVKTQSRPHALHPAPSIRPVPSGRPGIRVRSARPAGTADQDHIPRKQRRARLTPACHMPLRPHRVQAFHISDACFDSFTAELKMVFDLNGPARNPDAGLIPAPGAESVPDCISGRVPGSVPGESGPDAASLRARLESRLVDGFRGLLFGPGHGRDRWLDGYRASHPRILTDGWDTVEKVVRDQESRRRHALKRCATGTEIDAVPHLFDAITAIRDADDRRLIWAVLAQKATGRRQVDWHRVTAACGFTARSREASRVRYRRLLDMLAA</sequence>
<evidence type="ECO:0000313" key="2">
    <source>
        <dbReference type="EMBL" id="RMB11890.1"/>
    </source>
</evidence>
<dbReference type="EMBL" id="REFR01000009">
    <property type="protein sequence ID" value="RMB11890.1"/>
    <property type="molecule type" value="Genomic_DNA"/>
</dbReference>
<dbReference type="InParanoid" id="A0A3M0CTX3"/>
<keyword evidence="3" id="KW-1185">Reference proteome</keyword>
<comment type="caution">
    <text evidence="2">The sequence shown here is derived from an EMBL/GenBank/DDBJ whole genome shotgun (WGS) entry which is preliminary data.</text>
</comment>
<dbReference type="Proteomes" id="UP000271227">
    <property type="component" value="Unassembled WGS sequence"/>
</dbReference>
<reference evidence="2 3" key="1">
    <citation type="submission" date="2018-10" db="EMBL/GenBank/DDBJ databases">
        <title>Genomic Encyclopedia of Archaeal and Bacterial Type Strains, Phase II (KMG-II): from individual species to whole genera.</title>
        <authorList>
            <person name="Goeker M."/>
        </authorList>
    </citation>
    <scope>NUCLEOTIDE SEQUENCE [LARGE SCALE GENOMIC DNA]</scope>
    <source>
        <strain evidence="2 3">DSM 25217</strain>
    </source>
</reference>
<proteinExistence type="predicted"/>
<dbReference type="AlphaFoldDB" id="A0A3M0CTX3"/>
<name>A0A3M0CTX3_9PROT</name>
<organism evidence="2 3">
    <name type="scientific">Eilatimonas milleporae</name>
    <dbReference type="NCBI Taxonomy" id="911205"/>
    <lineage>
        <taxon>Bacteria</taxon>
        <taxon>Pseudomonadati</taxon>
        <taxon>Pseudomonadota</taxon>
        <taxon>Alphaproteobacteria</taxon>
        <taxon>Kordiimonadales</taxon>
        <taxon>Kordiimonadaceae</taxon>
        <taxon>Eilatimonas</taxon>
    </lineage>
</organism>